<keyword evidence="5" id="KW-1185">Reference proteome</keyword>
<dbReference type="InterPro" id="IPR033121">
    <property type="entry name" value="PEPTIDASE_A1"/>
</dbReference>
<dbReference type="AlphaFoldDB" id="W6Y0L3"/>
<dbReference type="PANTHER" id="PTHR47966:SF2">
    <property type="entry name" value="ASPERGILLOPEPSIN-1-RELATED"/>
    <property type="match status" value="1"/>
</dbReference>
<feature type="signal peptide" evidence="2">
    <location>
        <begin position="1"/>
        <end position="19"/>
    </location>
</feature>
<organism evidence="4 5">
    <name type="scientific">Cochliobolus carbonum (strain 26-R-13)</name>
    <name type="common">Maize leaf spot fungus</name>
    <name type="synonym">Bipolaris zeicola</name>
    <dbReference type="NCBI Taxonomy" id="930089"/>
    <lineage>
        <taxon>Eukaryota</taxon>
        <taxon>Fungi</taxon>
        <taxon>Dikarya</taxon>
        <taxon>Ascomycota</taxon>
        <taxon>Pezizomycotina</taxon>
        <taxon>Dothideomycetes</taxon>
        <taxon>Pleosporomycetidae</taxon>
        <taxon>Pleosporales</taxon>
        <taxon>Pleosporineae</taxon>
        <taxon>Pleosporaceae</taxon>
        <taxon>Bipolaris</taxon>
    </lineage>
</organism>
<dbReference type="Gene3D" id="2.40.70.10">
    <property type="entry name" value="Acid Proteases"/>
    <property type="match status" value="2"/>
</dbReference>
<reference evidence="4 5" key="1">
    <citation type="journal article" date="2013" name="PLoS Genet.">
        <title>Comparative genome structure, secondary metabolite, and effector coding capacity across Cochliobolus pathogens.</title>
        <authorList>
            <person name="Condon B.J."/>
            <person name="Leng Y."/>
            <person name="Wu D."/>
            <person name="Bushley K.E."/>
            <person name="Ohm R.A."/>
            <person name="Otillar R."/>
            <person name="Martin J."/>
            <person name="Schackwitz W."/>
            <person name="Grimwood J."/>
            <person name="MohdZainudin N."/>
            <person name="Xue C."/>
            <person name="Wang R."/>
            <person name="Manning V.A."/>
            <person name="Dhillon B."/>
            <person name="Tu Z.J."/>
            <person name="Steffenson B.J."/>
            <person name="Salamov A."/>
            <person name="Sun H."/>
            <person name="Lowry S."/>
            <person name="LaButti K."/>
            <person name="Han J."/>
            <person name="Copeland A."/>
            <person name="Lindquist E."/>
            <person name="Barry K."/>
            <person name="Schmutz J."/>
            <person name="Baker S.E."/>
            <person name="Ciuffetti L.M."/>
            <person name="Grigoriev I.V."/>
            <person name="Zhong S."/>
            <person name="Turgeon B.G."/>
        </authorList>
    </citation>
    <scope>NUCLEOTIDE SEQUENCE [LARGE SCALE GENOMIC DNA]</scope>
    <source>
        <strain evidence="4 5">26-R-13</strain>
    </source>
</reference>
<dbReference type="HOGENOM" id="CLU_013253_0_3_1"/>
<dbReference type="KEGG" id="bze:COCCADRAFT_9125"/>
<sequence length="415" mass="44858">MLTLAKAIAILAYTSAVTATPVPDAGATFTLESREVDPAPLHQLEHIVNIKRKAGVEVHPKLAEAANQFAVKRHAELAAREATGTAYGKSPRSWDAAFIYPVQVAGKTFRLYGTTSVSDTWVYSSAMPKNQTSGHTLYDLNPAHKTPGNFTIGYDGANAQVAGDLYVEPITVGGITAKTTFGAATQAISDFTDDTDADGFLGLGPMEYNFLGDLGTHKTWFREALPQLAKPVFSVVHTKGHGVFEFGFINTKKINGAITWVDNVLEDYWAAYSFYGDGWSVGDKNAKTSPRKMNIHLNSGTDVSFTDPDIVKEWYSKIPGAVTKDEQGYTIPCNSKPPGWTVVIGGRKFFTPGCQLISQPMDDEGKICLGGLQNIGGGVDFSLFGINFFKGKTIIHDFTNPKKVKLGFALQPGSQ</sequence>
<dbReference type="OrthoDB" id="2747330at2759"/>
<feature type="domain" description="Peptidase A1" evidence="3">
    <location>
        <begin position="98"/>
        <end position="409"/>
    </location>
</feature>
<dbReference type="Pfam" id="PF00026">
    <property type="entry name" value="Asp"/>
    <property type="match status" value="1"/>
</dbReference>
<dbReference type="PROSITE" id="PS51767">
    <property type="entry name" value="PEPTIDASE_A1"/>
    <property type="match status" value="1"/>
</dbReference>
<keyword evidence="2" id="KW-0732">Signal</keyword>
<dbReference type="GO" id="GO:0004190">
    <property type="term" value="F:aspartic-type endopeptidase activity"/>
    <property type="evidence" value="ECO:0007669"/>
    <property type="project" value="InterPro"/>
</dbReference>
<proteinExistence type="inferred from homology"/>
<dbReference type="InterPro" id="IPR001461">
    <property type="entry name" value="Aspartic_peptidase_A1"/>
</dbReference>
<evidence type="ECO:0000256" key="2">
    <source>
        <dbReference type="SAM" id="SignalP"/>
    </source>
</evidence>
<feature type="chain" id="PRO_5004885298" description="Peptidase A1 domain-containing protein" evidence="2">
    <location>
        <begin position="20"/>
        <end position="415"/>
    </location>
</feature>
<dbReference type="GeneID" id="19153140"/>
<dbReference type="PANTHER" id="PTHR47966">
    <property type="entry name" value="BETA-SITE APP-CLEAVING ENZYME, ISOFORM A-RELATED"/>
    <property type="match status" value="1"/>
</dbReference>
<comment type="similarity">
    <text evidence="1">Belongs to the peptidase A1 family.</text>
</comment>
<dbReference type="Proteomes" id="UP000053841">
    <property type="component" value="Unassembled WGS sequence"/>
</dbReference>
<dbReference type="eggNOG" id="KOG1339">
    <property type="taxonomic scope" value="Eukaryota"/>
</dbReference>
<dbReference type="SUPFAM" id="SSF50630">
    <property type="entry name" value="Acid proteases"/>
    <property type="match status" value="1"/>
</dbReference>
<dbReference type="RefSeq" id="XP_007717179.1">
    <property type="nucleotide sequence ID" value="XM_007718989.1"/>
</dbReference>
<evidence type="ECO:0000259" key="3">
    <source>
        <dbReference type="PROSITE" id="PS51767"/>
    </source>
</evidence>
<name>W6Y0L3_COCC2</name>
<evidence type="ECO:0000313" key="5">
    <source>
        <dbReference type="Proteomes" id="UP000053841"/>
    </source>
</evidence>
<protein>
    <recommendedName>
        <fullName evidence="3">Peptidase A1 domain-containing protein</fullName>
    </recommendedName>
</protein>
<accession>W6Y0L3</accession>
<evidence type="ECO:0000313" key="4">
    <source>
        <dbReference type="EMBL" id="EUC28524.1"/>
    </source>
</evidence>
<dbReference type="InterPro" id="IPR021109">
    <property type="entry name" value="Peptidase_aspartic_dom_sf"/>
</dbReference>
<dbReference type="GO" id="GO:0006508">
    <property type="term" value="P:proteolysis"/>
    <property type="evidence" value="ECO:0007669"/>
    <property type="project" value="InterPro"/>
</dbReference>
<gene>
    <name evidence="4" type="ORF">COCCADRAFT_9125</name>
</gene>
<dbReference type="EMBL" id="KI964807">
    <property type="protein sequence ID" value="EUC28524.1"/>
    <property type="molecule type" value="Genomic_DNA"/>
</dbReference>
<evidence type="ECO:0000256" key="1">
    <source>
        <dbReference type="ARBA" id="ARBA00007447"/>
    </source>
</evidence>